<dbReference type="InterPro" id="IPR051257">
    <property type="entry name" value="Diverse_CBS-Domain"/>
</dbReference>
<dbReference type="PROSITE" id="PS51371">
    <property type="entry name" value="CBS"/>
    <property type="match status" value="2"/>
</dbReference>
<comment type="caution">
    <text evidence="4">The sequence shown here is derived from an EMBL/GenBank/DDBJ whole genome shotgun (WGS) entry which is preliminary data.</text>
</comment>
<evidence type="ECO:0000256" key="2">
    <source>
        <dbReference type="PROSITE-ProRule" id="PRU00703"/>
    </source>
</evidence>
<dbReference type="InterPro" id="IPR000644">
    <property type="entry name" value="CBS_dom"/>
</dbReference>
<dbReference type="EMBL" id="ATHL01000095">
    <property type="protein sequence ID" value="EQB12630.1"/>
    <property type="molecule type" value="Genomic_DNA"/>
</dbReference>
<dbReference type="SUPFAM" id="SSF54631">
    <property type="entry name" value="CBS-domain pair"/>
    <property type="match status" value="1"/>
</dbReference>
<proteinExistence type="predicted"/>
<dbReference type="Proteomes" id="UP000015527">
    <property type="component" value="Unassembled WGS sequence"/>
</dbReference>
<dbReference type="Gene3D" id="3.10.580.10">
    <property type="entry name" value="CBS-domain"/>
    <property type="match status" value="1"/>
</dbReference>
<feature type="domain" description="CBS" evidence="3">
    <location>
        <begin position="121"/>
        <end position="176"/>
    </location>
</feature>
<dbReference type="PANTHER" id="PTHR43080">
    <property type="entry name" value="CBS DOMAIN-CONTAINING PROTEIN CBSX3, MITOCHONDRIAL"/>
    <property type="match status" value="1"/>
</dbReference>
<dbReference type="InterPro" id="IPR044725">
    <property type="entry name" value="CBSX3_CBS_dom"/>
</dbReference>
<dbReference type="CDD" id="cd04623">
    <property type="entry name" value="CBS_pair_bac_euk"/>
    <property type="match status" value="1"/>
</dbReference>
<gene>
    <name evidence="4" type="ORF">L284_15360</name>
</gene>
<accession>T0ILG7</accession>
<dbReference type="eggNOG" id="COG0517">
    <property type="taxonomic scope" value="Bacteria"/>
</dbReference>
<evidence type="ECO:0000256" key="1">
    <source>
        <dbReference type="ARBA" id="ARBA00023122"/>
    </source>
</evidence>
<dbReference type="AlphaFoldDB" id="T0ILG7"/>
<dbReference type="InterPro" id="IPR046342">
    <property type="entry name" value="CBS_dom_sf"/>
</dbReference>
<evidence type="ECO:0000313" key="5">
    <source>
        <dbReference type="Proteomes" id="UP000015527"/>
    </source>
</evidence>
<keyword evidence="1 2" id="KW-0129">CBS domain</keyword>
<organism evidence="4 5">
    <name type="scientific">Novosphingobium lindaniclasticum LE124</name>
    <dbReference type="NCBI Taxonomy" id="1096930"/>
    <lineage>
        <taxon>Bacteria</taxon>
        <taxon>Pseudomonadati</taxon>
        <taxon>Pseudomonadota</taxon>
        <taxon>Alphaproteobacteria</taxon>
        <taxon>Sphingomonadales</taxon>
        <taxon>Sphingomonadaceae</taxon>
        <taxon>Novosphingobium</taxon>
    </lineage>
</organism>
<name>T0ILG7_9SPHN</name>
<dbReference type="PANTHER" id="PTHR43080:SF2">
    <property type="entry name" value="CBS DOMAIN-CONTAINING PROTEIN"/>
    <property type="match status" value="1"/>
</dbReference>
<sequence>MRFRGATRKGRESDSWKIGQGCDTLPIQAPEEGAGTRVEDPIRENAKMTIERIIAGREAVITCQSDCTVSEAASLLADRRIGALPIFEGDRLIGIFSERDLIYRLREFGPSVLGMQVSEVMTAPPVTVTPSATALSALALMTQRRVRHLPVMVDDRMVAFVSIGDIVKYRLEKVESEAAAMRDYIQTA</sequence>
<protein>
    <recommendedName>
        <fullName evidence="3">CBS domain-containing protein</fullName>
    </recommendedName>
</protein>
<feature type="domain" description="CBS" evidence="3">
    <location>
        <begin position="55"/>
        <end position="111"/>
    </location>
</feature>
<dbReference type="SMART" id="SM00116">
    <property type="entry name" value="CBS"/>
    <property type="match status" value="2"/>
</dbReference>
<dbReference type="PATRIC" id="fig|1096930.3.peg.3057"/>
<dbReference type="Pfam" id="PF00571">
    <property type="entry name" value="CBS"/>
    <property type="match status" value="2"/>
</dbReference>
<evidence type="ECO:0000313" key="4">
    <source>
        <dbReference type="EMBL" id="EQB12630.1"/>
    </source>
</evidence>
<reference evidence="4 5" key="1">
    <citation type="journal article" date="2013" name="Genome Announc.">
        <title>Genome Sequence of Novosphingobium lindaniclasticum LE124T, Isolated from a Hexachlorocyclohexane Dumpsite.</title>
        <authorList>
            <person name="Saxena A."/>
            <person name="Nayyar N."/>
            <person name="Sangwan N."/>
            <person name="Kumari R."/>
            <person name="Khurana J.P."/>
            <person name="Lal R."/>
        </authorList>
    </citation>
    <scope>NUCLEOTIDE SEQUENCE [LARGE SCALE GENOMIC DNA]</scope>
    <source>
        <strain evidence="4 5">LE124</strain>
    </source>
</reference>
<evidence type="ECO:0000259" key="3">
    <source>
        <dbReference type="PROSITE" id="PS51371"/>
    </source>
</evidence>
<keyword evidence="5" id="KW-1185">Reference proteome</keyword>